<reference evidence="2" key="1">
    <citation type="submission" date="2020-02" db="EMBL/GenBank/DDBJ databases">
        <authorList>
            <person name="Meier V. D."/>
        </authorList>
    </citation>
    <scope>NUCLEOTIDE SEQUENCE</scope>
    <source>
        <strain evidence="2">AVDCRST_MAG35</strain>
    </source>
</reference>
<feature type="region of interest" description="Disordered" evidence="1">
    <location>
        <begin position="1"/>
        <end position="56"/>
    </location>
</feature>
<feature type="non-terminal residue" evidence="2">
    <location>
        <position position="1"/>
    </location>
</feature>
<feature type="non-terminal residue" evidence="2">
    <location>
        <position position="56"/>
    </location>
</feature>
<accession>A0A6J4PQM5</accession>
<feature type="compositionally biased region" description="Basic residues" evidence="1">
    <location>
        <begin position="1"/>
        <end position="34"/>
    </location>
</feature>
<dbReference type="AlphaFoldDB" id="A0A6J4PQM5"/>
<proteinExistence type="predicted"/>
<gene>
    <name evidence="2" type="ORF">AVDCRST_MAG35-1768</name>
</gene>
<name>A0A6J4PQM5_9ACTN</name>
<evidence type="ECO:0000256" key="1">
    <source>
        <dbReference type="SAM" id="MobiDB-lite"/>
    </source>
</evidence>
<evidence type="ECO:0000313" key="2">
    <source>
        <dbReference type="EMBL" id="CAA9417111.1"/>
    </source>
</evidence>
<dbReference type="EMBL" id="CADCUY010000366">
    <property type="protein sequence ID" value="CAA9417111.1"/>
    <property type="molecule type" value="Genomic_DNA"/>
</dbReference>
<protein>
    <submittedName>
        <fullName evidence="2">Uncharacterized protein</fullName>
    </submittedName>
</protein>
<organism evidence="2">
    <name type="scientific">uncultured Quadrisphaera sp</name>
    <dbReference type="NCBI Taxonomy" id="904978"/>
    <lineage>
        <taxon>Bacteria</taxon>
        <taxon>Bacillati</taxon>
        <taxon>Actinomycetota</taxon>
        <taxon>Actinomycetes</taxon>
        <taxon>Kineosporiales</taxon>
        <taxon>Kineosporiaceae</taxon>
        <taxon>Quadrisphaera</taxon>
        <taxon>environmental samples</taxon>
    </lineage>
</organism>
<sequence length="56" mass="6828">EALPLRRRRPRLHRHVPRHRRRGARGRRGPRPPRPRPDLRARRHGRAGARRDARRL</sequence>